<feature type="chain" id="PRO_5012338785" evidence="2">
    <location>
        <begin position="22"/>
        <end position="165"/>
    </location>
</feature>
<gene>
    <name evidence="4" type="primary">pttg1ipa</name>
</gene>
<evidence type="ECO:0000256" key="1">
    <source>
        <dbReference type="SAM" id="Phobius"/>
    </source>
</evidence>
<dbReference type="OMA" id="CENFGSQ"/>
<sequence length="165" mass="18771">MNLGISISLFLLVCGLSWTLAQNDMTCESKNETCDQCVSNVSCLWCISTKSCLTYPYKYMLPPHSLCPLNDARWGQCTINFQILIITLSVLGAIIIIAFFICLFHCCKCENCGNSIQERKMQRKADKRTNAQEQRRSEMMARHDEIRQKYGLSRGSAYAKFDNSA</sequence>
<dbReference type="KEGG" id="ipu:108273218"/>
<proteinExistence type="predicted"/>
<keyword evidence="2" id="KW-0732">Signal</keyword>
<dbReference type="GO" id="GO:0006606">
    <property type="term" value="P:protein import into nucleus"/>
    <property type="evidence" value="ECO:0007669"/>
    <property type="project" value="TreeGrafter"/>
</dbReference>
<accession>A0A2D0S4Z6</accession>
<dbReference type="Proteomes" id="UP000221080">
    <property type="component" value="Chromosome 12"/>
</dbReference>
<reference evidence="3" key="1">
    <citation type="journal article" date="2016" name="Nat. Commun.">
        <title>The channel catfish genome sequence provides insights into the evolution of scale formation in teleosts.</title>
        <authorList>
            <person name="Liu Z."/>
            <person name="Liu S."/>
            <person name="Yao J."/>
            <person name="Bao L."/>
            <person name="Zhang J."/>
            <person name="Li Y."/>
            <person name="Jiang C."/>
            <person name="Sun L."/>
            <person name="Wang R."/>
            <person name="Zhang Y."/>
            <person name="Zhou T."/>
            <person name="Zeng Q."/>
            <person name="Fu Q."/>
            <person name="Gao S."/>
            <person name="Li N."/>
            <person name="Koren S."/>
            <person name="Jiang Y."/>
            <person name="Zimin A."/>
            <person name="Xu P."/>
            <person name="Phillippy A.M."/>
            <person name="Geng X."/>
            <person name="Song L."/>
            <person name="Sun F."/>
            <person name="Li C."/>
            <person name="Wang X."/>
            <person name="Chen A."/>
            <person name="Jin Y."/>
            <person name="Yuan Z."/>
            <person name="Yang Y."/>
            <person name="Tan S."/>
            <person name="Peatman E."/>
            <person name="Lu J."/>
            <person name="Qin Z."/>
            <person name="Dunham R."/>
            <person name="Li Z."/>
            <person name="Sonstegard T."/>
            <person name="Feng J."/>
            <person name="Danzmann R.G."/>
            <person name="Schroeder S."/>
            <person name="Scheffler B."/>
            <person name="Duke M.V."/>
            <person name="Ballard L."/>
            <person name="Kucuktas H."/>
            <person name="Kaltenboeck L."/>
            <person name="Liu H."/>
            <person name="Armbruster J."/>
            <person name="Xie Y."/>
            <person name="Kirby M.L."/>
            <person name="Tian Y."/>
            <person name="Flanagan M.E."/>
            <person name="Mu W."/>
            <person name="Waldbieser G.C."/>
        </authorList>
    </citation>
    <scope>NUCLEOTIDE SEQUENCE [LARGE SCALE GENOMIC DNA]</scope>
    <source>
        <strain evidence="3">SDA103</strain>
    </source>
</reference>
<keyword evidence="1" id="KW-1133">Transmembrane helix</keyword>
<dbReference type="InterPro" id="IPR052304">
    <property type="entry name" value="PTTG1IP"/>
</dbReference>
<evidence type="ECO:0000313" key="3">
    <source>
        <dbReference type="Proteomes" id="UP000221080"/>
    </source>
</evidence>
<name>A0A2D0S4Z6_ICTPU</name>
<dbReference type="AlphaFoldDB" id="A0A2D0S4Z6"/>
<evidence type="ECO:0000313" key="4">
    <source>
        <dbReference type="RefSeq" id="XP_017337834.1"/>
    </source>
</evidence>
<dbReference type="PANTHER" id="PTHR15191:SF13">
    <property type="entry name" value="PTTG1-INTERACTING PROTEIN A"/>
    <property type="match status" value="1"/>
</dbReference>
<dbReference type="GO" id="GO:0005634">
    <property type="term" value="C:nucleus"/>
    <property type="evidence" value="ECO:0007669"/>
    <property type="project" value="TreeGrafter"/>
</dbReference>
<keyword evidence="1" id="KW-0812">Transmembrane</keyword>
<keyword evidence="1" id="KW-0472">Membrane</keyword>
<protein>
    <submittedName>
        <fullName evidence="4">PTTG1 interacting protein a</fullName>
    </submittedName>
</protein>
<dbReference type="RefSeq" id="XP_017337834.1">
    <property type="nucleotide sequence ID" value="XM_017482345.3"/>
</dbReference>
<dbReference type="GO" id="GO:0005737">
    <property type="term" value="C:cytoplasm"/>
    <property type="evidence" value="ECO:0007669"/>
    <property type="project" value="TreeGrafter"/>
</dbReference>
<dbReference type="PANTHER" id="PTHR15191">
    <property type="entry name" value="PROTEIN CBG20567"/>
    <property type="match status" value="1"/>
</dbReference>
<feature type="signal peptide" evidence="2">
    <location>
        <begin position="1"/>
        <end position="21"/>
    </location>
</feature>
<keyword evidence="3" id="KW-1185">Reference proteome</keyword>
<dbReference type="GeneID" id="108273218"/>
<dbReference type="CTD" id="321786"/>
<feature type="transmembrane region" description="Helical" evidence="1">
    <location>
        <begin position="83"/>
        <end position="104"/>
    </location>
</feature>
<organism evidence="3 4">
    <name type="scientific">Ictalurus punctatus</name>
    <name type="common">Channel catfish</name>
    <name type="synonym">Silurus punctatus</name>
    <dbReference type="NCBI Taxonomy" id="7998"/>
    <lineage>
        <taxon>Eukaryota</taxon>
        <taxon>Metazoa</taxon>
        <taxon>Chordata</taxon>
        <taxon>Craniata</taxon>
        <taxon>Vertebrata</taxon>
        <taxon>Euteleostomi</taxon>
        <taxon>Actinopterygii</taxon>
        <taxon>Neopterygii</taxon>
        <taxon>Teleostei</taxon>
        <taxon>Ostariophysi</taxon>
        <taxon>Siluriformes</taxon>
        <taxon>Ictaluridae</taxon>
        <taxon>Ictalurus</taxon>
    </lineage>
</organism>
<evidence type="ECO:0000256" key="2">
    <source>
        <dbReference type="SAM" id="SignalP"/>
    </source>
</evidence>
<reference evidence="4" key="2">
    <citation type="submission" date="2025-08" db="UniProtKB">
        <authorList>
            <consortium name="RefSeq"/>
        </authorList>
    </citation>
    <scope>IDENTIFICATION</scope>
    <source>
        <tissue evidence="4">Blood</tissue>
    </source>
</reference>
<dbReference type="OrthoDB" id="5829916at2759"/>